<feature type="compositionally biased region" description="Basic and acidic residues" evidence="1">
    <location>
        <begin position="116"/>
        <end position="128"/>
    </location>
</feature>
<accession>A0A409Y2Z8</accession>
<dbReference type="Proteomes" id="UP000284706">
    <property type="component" value="Unassembled WGS sequence"/>
</dbReference>
<evidence type="ECO:0000313" key="3">
    <source>
        <dbReference type="Proteomes" id="UP000284706"/>
    </source>
</evidence>
<name>A0A409Y2Z8_9AGAR</name>
<dbReference type="STRING" id="231916.A0A409Y2Z8"/>
<gene>
    <name evidence="2" type="ORF">CVT26_006788</name>
</gene>
<sequence length="410" mass="45382">PTDPSFDFTNGILAGFKQLVYGPHLSPAPSRSPSPSLPDSDLPLPSPQLSPLNSATALQSDGLLKSGGLDEPMRHDQNGSTPELPQLPTAEPLTRAEKRKQQEKLRSKENKRRKKEKTDEYIPRDSPSHAKKHLAGASHIPTSFEAEKMPISKAGFIALRSPDSATTYRLEDFIGPDAKFNMKLVTWNGEESMVTTDKVKRITSVCVSKPAGDESWEELQQRAAQAIESARSRLHFSKKDQDHRRGGFPALAVGISHGGGQPYPKMRRQDPRNQDALQDLLSEPAFERISGHATGKLLSFDEHHGSVPTKIDTSLSCTILIPSAAIHHSNVMVGVHERRYSVTQYSAGGIFRWIDNKFQSVVNFRGQLTEDERVAALEKLSTQLDFGLSLYSDIAELEKKHNVSFKYAAE</sequence>
<proteinExistence type="predicted"/>
<reference evidence="2 3" key="1">
    <citation type="journal article" date="2018" name="Evol. Lett.">
        <title>Horizontal gene cluster transfer increased hallucinogenic mushroom diversity.</title>
        <authorList>
            <person name="Reynolds H.T."/>
            <person name="Vijayakumar V."/>
            <person name="Gluck-Thaler E."/>
            <person name="Korotkin H.B."/>
            <person name="Matheny P.B."/>
            <person name="Slot J.C."/>
        </authorList>
    </citation>
    <scope>NUCLEOTIDE SEQUENCE [LARGE SCALE GENOMIC DNA]</scope>
    <source>
        <strain evidence="2 3">SRW20</strain>
    </source>
</reference>
<evidence type="ECO:0000313" key="2">
    <source>
        <dbReference type="EMBL" id="PPQ97424.1"/>
    </source>
</evidence>
<feature type="region of interest" description="Disordered" evidence="1">
    <location>
        <begin position="238"/>
        <end position="271"/>
    </location>
</feature>
<dbReference type="InParanoid" id="A0A409Y2Z8"/>
<feature type="non-terminal residue" evidence="2">
    <location>
        <position position="1"/>
    </location>
</feature>
<dbReference type="OrthoDB" id="3033952at2759"/>
<organism evidence="2 3">
    <name type="scientific">Gymnopilus dilepis</name>
    <dbReference type="NCBI Taxonomy" id="231916"/>
    <lineage>
        <taxon>Eukaryota</taxon>
        <taxon>Fungi</taxon>
        <taxon>Dikarya</taxon>
        <taxon>Basidiomycota</taxon>
        <taxon>Agaricomycotina</taxon>
        <taxon>Agaricomycetes</taxon>
        <taxon>Agaricomycetidae</taxon>
        <taxon>Agaricales</taxon>
        <taxon>Agaricineae</taxon>
        <taxon>Hymenogastraceae</taxon>
        <taxon>Gymnopilus</taxon>
    </lineage>
</organism>
<comment type="caution">
    <text evidence="2">The sequence shown here is derived from an EMBL/GenBank/DDBJ whole genome shotgun (WGS) entry which is preliminary data.</text>
</comment>
<feature type="compositionally biased region" description="Low complexity" evidence="1">
    <location>
        <begin position="37"/>
        <end position="54"/>
    </location>
</feature>
<dbReference type="AlphaFoldDB" id="A0A409Y2Z8"/>
<feature type="region of interest" description="Disordered" evidence="1">
    <location>
        <begin position="22"/>
        <end position="136"/>
    </location>
</feature>
<feature type="compositionally biased region" description="Basic and acidic residues" evidence="1">
    <location>
        <begin position="94"/>
        <end position="108"/>
    </location>
</feature>
<protein>
    <submittedName>
        <fullName evidence="2">Uncharacterized protein</fullName>
    </submittedName>
</protein>
<evidence type="ECO:0000256" key="1">
    <source>
        <dbReference type="SAM" id="MobiDB-lite"/>
    </source>
</evidence>
<dbReference type="EMBL" id="NHYE01001254">
    <property type="protein sequence ID" value="PPQ97424.1"/>
    <property type="molecule type" value="Genomic_DNA"/>
</dbReference>
<keyword evidence="3" id="KW-1185">Reference proteome</keyword>